<sequence length="103" mass="12068">MMDPRSYDPFGKIGPDESMRLDENSFLDRVVDFKHKIIVVNETGRSLTLYGTAEGAHGFDDLCDGQNLKGWVECNEVIIRIREWPMPKKPFWRRFLDFFKEAP</sequence>
<organism evidence="1">
    <name type="scientific">marine sediment metagenome</name>
    <dbReference type="NCBI Taxonomy" id="412755"/>
    <lineage>
        <taxon>unclassified sequences</taxon>
        <taxon>metagenomes</taxon>
        <taxon>ecological metagenomes</taxon>
    </lineage>
</organism>
<dbReference type="AlphaFoldDB" id="A0A0F9TG38"/>
<protein>
    <submittedName>
        <fullName evidence="1">Uncharacterized protein</fullName>
    </submittedName>
</protein>
<name>A0A0F9TG38_9ZZZZ</name>
<dbReference type="EMBL" id="LAZR01001250">
    <property type="protein sequence ID" value="KKN47921.1"/>
    <property type="molecule type" value="Genomic_DNA"/>
</dbReference>
<comment type="caution">
    <text evidence="1">The sequence shown here is derived from an EMBL/GenBank/DDBJ whole genome shotgun (WGS) entry which is preliminary data.</text>
</comment>
<accession>A0A0F9TG38</accession>
<evidence type="ECO:0000313" key="1">
    <source>
        <dbReference type="EMBL" id="KKN47921.1"/>
    </source>
</evidence>
<gene>
    <name evidence="1" type="ORF">LCGC14_0658200</name>
</gene>
<proteinExistence type="predicted"/>
<reference evidence="1" key="1">
    <citation type="journal article" date="2015" name="Nature">
        <title>Complex archaea that bridge the gap between prokaryotes and eukaryotes.</title>
        <authorList>
            <person name="Spang A."/>
            <person name="Saw J.H."/>
            <person name="Jorgensen S.L."/>
            <person name="Zaremba-Niedzwiedzka K."/>
            <person name="Martijn J."/>
            <person name="Lind A.E."/>
            <person name="van Eijk R."/>
            <person name="Schleper C."/>
            <person name="Guy L."/>
            <person name="Ettema T.J."/>
        </authorList>
    </citation>
    <scope>NUCLEOTIDE SEQUENCE</scope>
</reference>